<evidence type="ECO:0000313" key="2">
    <source>
        <dbReference type="Proteomes" id="UP000552038"/>
    </source>
</evidence>
<dbReference type="Proteomes" id="UP000552038">
    <property type="component" value="Unassembled WGS sequence"/>
</dbReference>
<gene>
    <name evidence="1" type="ORF">HMI46_08285</name>
</gene>
<reference evidence="1 2" key="1">
    <citation type="submission" date="2020-05" db="EMBL/GenBank/DDBJ databases">
        <title>Whole genome sequencing and identification of novel metabolites from Paenibacillus alvei strain JR949.</title>
        <authorList>
            <person name="Rajendhran J."/>
            <person name="Sree Pranav P."/>
            <person name="Mahalakshmi B."/>
            <person name="Karthikeyan R."/>
        </authorList>
    </citation>
    <scope>NUCLEOTIDE SEQUENCE [LARGE SCALE GENOMIC DNA]</scope>
    <source>
        <strain evidence="1 2">JR949</strain>
    </source>
</reference>
<accession>A0AAP6ZUV0</accession>
<dbReference type="AlphaFoldDB" id="A0AAP6ZUV0"/>
<evidence type="ECO:0000313" key="1">
    <source>
        <dbReference type="EMBL" id="NOJ70548.1"/>
    </source>
</evidence>
<organism evidence="1 2">
    <name type="scientific">Paenibacillus alvei</name>
    <name type="common">Bacillus alvei</name>
    <dbReference type="NCBI Taxonomy" id="44250"/>
    <lineage>
        <taxon>Bacteria</taxon>
        <taxon>Bacillati</taxon>
        <taxon>Bacillota</taxon>
        <taxon>Bacilli</taxon>
        <taxon>Bacillales</taxon>
        <taxon>Paenibacillaceae</taxon>
        <taxon>Paenibacillus</taxon>
    </lineage>
</organism>
<dbReference type="RefSeq" id="WP_197266864.1">
    <property type="nucleotide sequence ID" value="NZ_JAMDMG010000023.1"/>
</dbReference>
<name>A0AAP6ZUV0_PAEAL</name>
<sequence>MTAPFSRNVVSNQPIIGSILPAKSSIQPLECAIRGVFEVPTTLTRYDKDVARDGSTAMSCIDRK</sequence>
<protein>
    <submittedName>
        <fullName evidence="1">Uncharacterized protein</fullName>
    </submittedName>
</protein>
<dbReference type="EMBL" id="JABFOR010000007">
    <property type="protein sequence ID" value="NOJ70548.1"/>
    <property type="molecule type" value="Genomic_DNA"/>
</dbReference>
<proteinExistence type="predicted"/>
<comment type="caution">
    <text evidence="1">The sequence shown here is derived from an EMBL/GenBank/DDBJ whole genome shotgun (WGS) entry which is preliminary data.</text>
</comment>